<keyword evidence="4 6" id="KW-0689">Ribosomal protein</keyword>
<proteinExistence type="inferred from homology"/>
<reference evidence="10 11" key="1">
    <citation type="journal article" date="2016" name="Nat. Commun.">
        <title>Thousands of microbial genomes shed light on interconnected biogeochemical processes in an aquifer system.</title>
        <authorList>
            <person name="Anantharaman K."/>
            <person name="Brown C.T."/>
            <person name="Hug L.A."/>
            <person name="Sharon I."/>
            <person name="Castelle C.J."/>
            <person name="Probst A.J."/>
            <person name="Thomas B.C."/>
            <person name="Singh A."/>
            <person name="Wilkins M.J."/>
            <person name="Karaoz U."/>
            <person name="Brodie E.L."/>
            <person name="Williams K.H."/>
            <person name="Hubbard S.S."/>
            <person name="Banfield J.F."/>
        </authorList>
    </citation>
    <scope>NUCLEOTIDE SEQUENCE [LARGE SCALE GENOMIC DNA]</scope>
</reference>
<evidence type="ECO:0000259" key="9">
    <source>
        <dbReference type="Pfam" id="PF00347"/>
    </source>
</evidence>
<dbReference type="HAMAP" id="MF_01365_B">
    <property type="entry name" value="Ribosomal_uL6_B"/>
    <property type="match status" value="1"/>
</dbReference>
<evidence type="ECO:0000256" key="1">
    <source>
        <dbReference type="ARBA" id="ARBA00009356"/>
    </source>
</evidence>
<keyword evidence="2 6" id="KW-0699">rRNA-binding</keyword>
<evidence type="ECO:0000313" key="11">
    <source>
        <dbReference type="Proteomes" id="UP000177349"/>
    </source>
</evidence>
<dbReference type="PIRSF" id="PIRSF002162">
    <property type="entry name" value="Ribosomal_L6"/>
    <property type="match status" value="1"/>
</dbReference>
<dbReference type="NCBIfam" id="TIGR03654">
    <property type="entry name" value="L6_bact"/>
    <property type="match status" value="1"/>
</dbReference>
<dbReference type="InterPro" id="IPR019906">
    <property type="entry name" value="Ribosomal_uL6_bac-type"/>
</dbReference>
<gene>
    <name evidence="6" type="primary">rplF</name>
    <name evidence="10" type="ORF">A3B31_03260</name>
</gene>
<comment type="subunit">
    <text evidence="6">Part of the 50S ribosomal subunit.</text>
</comment>
<comment type="caution">
    <text evidence="10">The sequence shown here is derived from an EMBL/GenBank/DDBJ whole genome shotgun (WGS) entry which is preliminary data.</text>
</comment>
<dbReference type="InterPro" id="IPR002358">
    <property type="entry name" value="Ribosomal_uL6_CS"/>
</dbReference>
<name>A0A1G2BUI5_9BACT</name>
<dbReference type="PRINTS" id="PR00059">
    <property type="entry name" value="RIBOSOMALL6"/>
</dbReference>
<evidence type="ECO:0000256" key="7">
    <source>
        <dbReference type="RuleBase" id="RU003869"/>
    </source>
</evidence>
<evidence type="ECO:0000256" key="6">
    <source>
        <dbReference type="HAMAP-Rule" id="MF_01365"/>
    </source>
</evidence>
<keyword evidence="5 6" id="KW-0687">Ribonucleoprotein</keyword>
<dbReference type="Proteomes" id="UP000177349">
    <property type="component" value="Unassembled WGS sequence"/>
</dbReference>
<dbReference type="FunFam" id="3.90.930.12:FF:000001">
    <property type="entry name" value="50S ribosomal protein L6"/>
    <property type="match status" value="1"/>
</dbReference>
<dbReference type="EMBL" id="MHKN01000010">
    <property type="protein sequence ID" value="OGY92773.1"/>
    <property type="molecule type" value="Genomic_DNA"/>
</dbReference>
<dbReference type="AlphaFoldDB" id="A0A1G2BUI5"/>
<dbReference type="GO" id="GO:0002181">
    <property type="term" value="P:cytoplasmic translation"/>
    <property type="evidence" value="ECO:0007669"/>
    <property type="project" value="TreeGrafter"/>
</dbReference>
<keyword evidence="3 6" id="KW-0694">RNA-binding</keyword>
<comment type="similarity">
    <text evidence="1 6 7">Belongs to the universal ribosomal protein uL6 family.</text>
</comment>
<dbReference type="InterPro" id="IPR000702">
    <property type="entry name" value="Ribosomal_uL6-like"/>
</dbReference>
<dbReference type="InterPro" id="IPR036789">
    <property type="entry name" value="Ribosomal_uL6-like_a/b-dom_sf"/>
</dbReference>
<dbReference type="PANTHER" id="PTHR11655:SF14">
    <property type="entry name" value="LARGE RIBOSOMAL SUBUNIT PROTEIN UL6M"/>
    <property type="match status" value="1"/>
</dbReference>
<evidence type="ECO:0000256" key="3">
    <source>
        <dbReference type="ARBA" id="ARBA00022884"/>
    </source>
</evidence>
<evidence type="ECO:0000256" key="4">
    <source>
        <dbReference type="ARBA" id="ARBA00022980"/>
    </source>
</evidence>
<feature type="domain" description="Large ribosomal subunit protein uL6 alpha-beta" evidence="9">
    <location>
        <begin position="92"/>
        <end position="164"/>
    </location>
</feature>
<evidence type="ECO:0000256" key="5">
    <source>
        <dbReference type="ARBA" id="ARBA00023274"/>
    </source>
</evidence>
<dbReference type="PANTHER" id="PTHR11655">
    <property type="entry name" value="60S/50S RIBOSOMAL PROTEIN L6/L9"/>
    <property type="match status" value="1"/>
</dbReference>
<evidence type="ECO:0000313" key="10">
    <source>
        <dbReference type="EMBL" id="OGY92773.1"/>
    </source>
</evidence>
<dbReference type="Pfam" id="PF00347">
    <property type="entry name" value="Ribosomal_L6"/>
    <property type="match status" value="2"/>
</dbReference>
<organism evidence="10 11">
    <name type="scientific">Candidatus Komeilibacteria bacterium RIFCSPLOWO2_01_FULL_53_11</name>
    <dbReference type="NCBI Taxonomy" id="1798552"/>
    <lineage>
        <taxon>Bacteria</taxon>
        <taxon>Candidatus Komeiliibacteriota</taxon>
    </lineage>
</organism>
<evidence type="ECO:0000256" key="8">
    <source>
        <dbReference type="RuleBase" id="RU003870"/>
    </source>
</evidence>
<accession>A0A1G2BUI5</accession>
<dbReference type="PROSITE" id="PS00525">
    <property type="entry name" value="RIBOSOMAL_L6_1"/>
    <property type="match status" value="1"/>
</dbReference>
<dbReference type="InterPro" id="IPR020040">
    <property type="entry name" value="Ribosomal_uL6_a/b-dom"/>
</dbReference>
<dbReference type="FunFam" id="3.90.930.12:FF:000002">
    <property type="entry name" value="50S ribosomal protein L6"/>
    <property type="match status" value="1"/>
</dbReference>
<comment type="function">
    <text evidence="6 8">This protein binds to the 23S rRNA, and is important in its secondary structure. It is located near the subunit interface in the base of the L7/L12 stalk, and near the tRNA binding site of the peptidyltransferase center.</text>
</comment>
<sequence>MSRIGKKPIQVPAGVEVSINAGSVSVKGPKGMLHTAYDPSLAVAKKNDTIVVTVADPKKKNASALWGLTRALIQNMIHGVTDGFSKTLEINGVGYKIAVQGSKVVLHVGFSHPVEYTLPAGVEAKVEKNTIALTGADRQLVGQVAAEIRSVRKPEPYKGKGIKYSDEVIRRKEGKVVKSAGA</sequence>
<evidence type="ECO:0000256" key="2">
    <source>
        <dbReference type="ARBA" id="ARBA00022730"/>
    </source>
</evidence>
<dbReference type="Gene3D" id="3.90.930.12">
    <property type="entry name" value="Ribosomal protein L6, alpha-beta domain"/>
    <property type="match status" value="2"/>
</dbReference>
<dbReference type="GO" id="GO:0003735">
    <property type="term" value="F:structural constituent of ribosome"/>
    <property type="evidence" value="ECO:0007669"/>
    <property type="project" value="UniProtKB-UniRule"/>
</dbReference>
<protein>
    <recommendedName>
        <fullName evidence="6">Large ribosomal subunit protein uL6</fullName>
    </recommendedName>
</protein>
<dbReference type="GO" id="GO:0019843">
    <property type="term" value="F:rRNA binding"/>
    <property type="evidence" value="ECO:0007669"/>
    <property type="project" value="UniProtKB-UniRule"/>
</dbReference>
<dbReference type="GO" id="GO:0022625">
    <property type="term" value="C:cytosolic large ribosomal subunit"/>
    <property type="evidence" value="ECO:0007669"/>
    <property type="project" value="UniProtKB-UniRule"/>
</dbReference>
<dbReference type="SUPFAM" id="SSF56053">
    <property type="entry name" value="Ribosomal protein L6"/>
    <property type="match status" value="2"/>
</dbReference>
<feature type="domain" description="Large ribosomal subunit protein uL6 alpha-beta" evidence="9">
    <location>
        <begin position="11"/>
        <end position="83"/>
    </location>
</feature>